<dbReference type="AlphaFoldDB" id="A0A1J3FJ20"/>
<proteinExistence type="predicted"/>
<dbReference type="Pfam" id="PF04776">
    <property type="entry name" value="protein_MS5"/>
    <property type="match status" value="1"/>
</dbReference>
<dbReference type="InterPro" id="IPR006462">
    <property type="entry name" value="MS5"/>
</dbReference>
<reference evidence="1" key="1">
    <citation type="submission" date="2016-07" db="EMBL/GenBank/DDBJ databases">
        <title>De novo transcriptome assembly of four accessions of the metal hyperaccumulator plant Noccaea caerulescens.</title>
        <authorList>
            <person name="Blande D."/>
            <person name="Halimaa P."/>
            <person name="Tervahauta A.I."/>
            <person name="Aarts M.G."/>
            <person name="Karenlampi S.O."/>
        </authorList>
    </citation>
    <scope>NUCLEOTIDE SEQUENCE</scope>
</reference>
<dbReference type="PANTHER" id="PTHR31260:SF28">
    <property type="entry name" value="CYSTATIN DOMAIN PROTEIN"/>
    <property type="match status" value="1"/>
</dbReference>
<sequence>MSKQEEASGPLALTGLLAALPPYSLHHQGLMPSSPTTYDCRELVQPQPMESESYEYGCLSPEPMESESYEFGCLYSLPEYECCESPAYSPSQPLDFKWYTPYLSPIEPVCDDPYFETTELKKQPKKPYGENGLLAQIGIHCYNLLRGKTLQFVDSKTDLYHELYCRKMLLEVEDPIGNSNCYLDTEFCYQRASRMREEYRALVVTRCSLIQEEHCCENLVVDDFYEGDMPDWMPKDALTGLYKLQYYEMKESDVEQDKQWLHLYAQLALLFLGFYPDNEKTEPFELTNVVVQTKEDVESKNKARAKNAIFYISFKCSGGQDYKAILRRTTMDWPHHMAFEVKCVM</sequence>
<evidence type="ECO:0000313" key="1">
    <source>
        <dbReference type="EMBL" id="JAU44090.1"/>
    </source>
</evidence>
<organism evidence="1">
    <name type="scientific">Noccaea caerulescens</name>
    <name type="common">Alpine penny-cress</name>
    <name type="synonym">Thlaspi caerulescens</name>
    <dbReference type="NCBI Taxonomy" id="107243"/>
    <lineage>
        <taxon>Eukaryota</taxon>
        <taxon>Viridiplantae</taxon>
        <taxon>Streptophyta</taxon>
        <taxon>Embryophyta</taxon>
        <taxon>Tracheophyta</taxon>
        <taxon>Spermatophyta</taxon>
        <taxon>Magnoliopsida</taxon>
        <taxon>eudicotyledons</taxon>
        <taxon>Gunneridae</taxon>
        <taxon>Pentapetalae</taxon>
        <taxon>rosids</taxon>
        <taxon>malvids</taxon>
        <taxon>Brassicales</taxon>
        <taxon>Brassicaceae</taxon>
        <taxon>Coluteocarpeae</taxon>
        <taxon>Noccaea</taxon>
    </lineage>
</organism>
<name>A0A1J3FJ20_NOCCA</name>
<dbReference type="PANTHER" id="PTHR31260">
    <property type="entry name" value="CYSTATIN/MONELLIN SUPERFAMILY PROTEIN"/>
    <property type="match status" value="1"/>
</dbReference>
<gene>
    <name evidence="1" type="ORF">LC_TR7143_c0_g1_i1_g.24012</name>
</gene>
<protein>
    <submittedName>
        <fullName evidence="1">UPF0725 protein</fullName>
    </submittedName>
</protein>
<dbReference type="EMBL" id="GEVK01008742">
    <property type="protein sequence ID" value="JAU44090.1"/>
    <property type="molecule type" value="Transcribed_RNA"/>
</dbReference>
<accession>A0A1J3FJ20</accession>